<gene>
    <name evidence="1" type="ORF">J5X75_03915</name>
</gene>
<dbReference type="RefSeq" id="WP_208465883.1">
    <property type="nucleotide sequence ID" value="NZ_JAGFNS010000002.1"/>
</dbReference>
<name>A0ABS3UD09_9ACTN</name>
<proteinExistence type="predicted"/>
<dbReference type="Proteomes" id="UP000679690">
    <property type="component" value="Unassembled WGS sequence"/>
</dbReference>
<evidence type="ECO:0000313" key="2">
    <source>
        <dbReference type="Proteomes" id="UP000679690"/>
    </source>
</evidence>
<evidence type="ECO:0000313" key="1">
    <source>
        <dbReference type="EMBL" id="MBO3736665.1"/>
    </source>
</evidence>
<sequence>MIGLLRRRPAASTTTIADVVRLRAQLAAATAESERHRQLADERLRLHQADIACIGERLRSEAGNRGWCHDFEDIVDALNEQLTVELTHRGWPYLVDTTLTVDLTVAASSDLPARKAAIVIIRQAEDQLRQLNGVHVYYTHPEDLTVTVNGRSATVHAHVQLRIDLDATNERHARVEAAPVIAVAVATLTQFPEATATSPDASTFDISPR</sequence>
<dbReference type="EMBL" id="JAGFNS010000002">
    <property type="protein sequence ID" value="MBO3736665.1"/>
    <property type="molecule type" value="Genomic_DNA"/>
</dbReference>
<reference evidence="1 2" key="1">
    <citation type="submission" date="2021-03" db="EMBL/GenBank/DDBJ databases">
        <title>Actinoplanes flavus sp. nov., a novel actinomycete isolated from Coconut Palm rhizosphere soil.</title>
        <authorList>
            <person name="Luo X."/>
        </authorList>
    </citation>
    <scope>NUCLEOTIDE SEQUENCE [LARGE SCALE GENOMIC DNA]</scope>
    <source>
        <strain evidence="1 2">NEAU-H7</strain>
    </source>
</reference>
<organism evidence="1 2">
    <name type="scientific">Actinoplanes flavus</name>
    <dbReference type="NCBI Taxonomy" id="2820290"/>
    <lineage>
        <taxon>Bacteria</taxon>
        <taxon>Bacillati</taxon>
        <taxon>Actinomycetota</taxon>
        <taxon>Actinomycetes</taxon>
        <taxon>Micromonosporales</taxon>
        <taxon>Micromonosporaceae</taxon>
        <taxon>Actinoplanes</taxon>
    </lineage>
</organism>
<keyword evidence="2" id="KW-1185">Reference proteome</keyword>
<accession>A0ABS3UD09</accession>
<comment type="caution">
    <text evidence="1">The sequence shown here is derived from an EMBL/GenBank/DDBJ whole genome shotgun (WGS) entry which is preliminary data.</text>
</comment>
<protein>
    <submittedName>
        <fullName evidence="1">Uncharacterized protein</fullName>
    </submittedName>
</protein>